<dbReference type="Proteomes" id="UP000284057">
    <property type="component" value="Unassembled WGS sequence"/>
</dbReference>
<dbReference type="OrthoDB" id="3698411at2"/>
<sequence>MFSRDELALIALFAEGLCIETIARRLELSDRTIRRRSRALCDRIGATSTIQVVAWAARRQLI</sequence>
<evidence type="ECO:0000313" key="2">
    <source>
        <dbReference type="EMBL" id="RIQ31049.1"/>
    </source>
</evidence>
<dbReference type="Pfam" id="PF00196">
    <property type="entry name" value="GerE"/>
    <property type="match status" value="1"/>
</dbReference>
<feature type="domain" description="HTH luxR-type" evidence="1">
    <location>
        <begin position="1"/>
        <end position="60"/>
    </location>
</feature>
<dbReference type="InterPro" id="IPR036388">
    <property type="entry name" value="WH-like_DNA-bd_sf"/>
</dbReference>
<comment type="caution">
    <text evidence="2">The sequence shown here is derived from an EMBL/GenBank/DDBJ whole genome shotgun (WGS) entry which is preliminary data.</text>
</comment>
<organism evidence="2 3">
    <name type="scientific">Jiangella rhizosphaerae</name>
    <dbReference type="NCBI Taxonomy" id="2293569"/>
    <lineage>
        <taxon>Bacteria</taxon>
        <taxon>Bacillati</taxon>
        <taxon>Actinomycetota</taxon>
        <taxon>Actinomycetes</taxon>
        <taxon>Jiangellales</taxon>
        <taxon>Jiangellaceae</taxon>
        <taxon>Jiangella</taxon>
    </lineage>
</organism>
<proteinExistence type="predicted"/>
<dbReference type="PROSITE" id="PS50043">
    <property type="entry name" value="HTH_LUXR_2"/>
    <property type="match status" value="1"/>
</dbReference>
<dbReference type="Gene3D" id="1.10.10.10">
    <property type="entry name" value="Winged helix-like DNA-binding domain superfamily/Winged helix DNA-binding domain"/>
    <property type="match status" value="1"/>
</dbReference>
<dbReference type="InterPro" id="IPR000792">
    <property type="entry name" value="Tscrpt_reg_LuxR_C"/>
</dbReference>
<dbReference type="SMART" id="SM00421">
    <property type="entry name" value="HTH_LUXR"/>
    <property type="match status" value="1"/>
</dbReference>
<dbReference type="AlphaFoldDB" id="A0A418KU21"/>
<accession>A0A418KU21</accession>
<keyword evidence="2" id="KW-0238">DNA-binding</keyword>
<dbReference type="GO" id="GO:0006355">
    <property type="term" value="P:regulation of DNA-templated transcription"/>
    <property type="evidence" value="ECO:0007669"/>
    <property type="project" value="InterPro"/>
</dbReference>
<gene>
    <name evidence="2" type="ORF">DY240_06760</name>
</gene>
<dbReference type="SUPFAM" id="SSF46894">
    <property type="entry name" value="C-terminal effector domain of the bipartite response regulators"/>
    <property type="match status" value="1"/>
</dbReference>
<dbReference type="GO" id="GO:0003677">
    <property type="term" value="F:DNA binding"/>
    <property type="evidence" value="ECO:0007669"/>
    <property type="project" value="UniProtKB-KW"/>
</dbReference>
<protein>
    <submittedName>
        <fullName evidence="2">DNA-binding response regulator</fullName>
    </submittedName>
</protein>
<reference evidence="2 3" key="1">
    <citation type="submission" date="2018-09" db="EMBL/GenBank/DDBJ databases">
        <title>Isolation, diversity and antifungal activity of actinobacteria from wheat.</title>
        <authorList>
            <person name="Han C."/>
        </authorList>
    </citation>
    <scope>NUCLEOTIDE SEQUENCE [LARGE SCALE GENOMIC DNA]</scope>
    <source>
        <strain evidence="2 3">NEAU-YY265</strain>
    </source>
</reference>
<evidence type="ECO:0000259" key="1">
    <source>
        <dbReference type="PROSITE" id="PS50043"/>
    </source>
</evidence>
<evidence type="ECO:0000313" key="3">
    <source>
        <dbReference type="Proteomes" id="UP000284057"/>
    </source>
</evidence>
<keyword evidence="3" id="KW-1185">Reference proteome</keyword>
<name>A0A418KU21_9ACTN</name>
<dbReference type="InterPro" id="IPR016032">
    <property type="entry name" value="Sig_transdc_resp-reg_C-effctor"/>
</dbReference>
<dbReference type="EMBL" id="QUAL01000054">
    <property type="protein sequence ID" value="RIQ31049.1"/>
    <property type="molecule type" value="Genomic_DNA"/>
</dbReference>